<evidence type="ECO:0000313" key="12">
    <source>
        <dbReference type="EMBL" id="GAQ92890.1"/>
    </source>
</evidence>
<evidence type="ECO:0000256" key="10">
    <source>
        <dbReference type="RuleBase" id="RU366041"/>
    </source>
</evidence>
<dbReference type="FunFam" id="2.40.128.330:FF:000004">
    <property type="entry name" value="Magnesium transporter MRS2-11, chloroplastic"/>
    <property type="match status" value="1"/>
</dbReference>
<dbReference type="AlphaFoldDB" id="A0A1Y1IPV3"/>
<dbReference type="CDD" id="cd12823">
    <property type="entry name" value="Mrs2_Mfm1p-like"/>
    <property type="match status" value="1"/>
</dbReference>
<evidence type="ECO:0000256" key="11">
    <source>
        <dbReference type="SAM" id="MobiDB-lite"/>
    </source>
</evidence>
<comment type="subcellular location">
    <subcellularLocation>
        <location evidence="1 10">Membrane</location>
        <topology evidence="1 10">Multi-pass membrane protein</topology>
    </subcellularLocation>
</comment>
<dbReference type="Gene3D" id="2.40.128.330">
    <property type="match status" value="1"/>
</dbReference>
<evidence type="ECO:0000256" key="4">
    <source>
        <dbReference type="ARBA" id="ARBA00022692"/>
    </source>
</evidence>
<keyword evidence="9 10" id="KW-0472">Membrane</keyword>
<feature type="region of interest" description="Disordered" evidence="11">
    <location>
        <begin position="132"/>
        <end position="156"/>
    </location>
</feature>
<protein>
    <recommendedName>
        <fullName evidence="10">Magnesium transporter</fullName>
    </recommendedName>
</protein>
<keyword evidence="5 10" id="KW-0460">Magnesium</keyword>
<accession>A0A1Y1IPV3</accession>
<feature type="transmembrane region" description="Helical" evidence="10">
    <location>
        <begin position="433"/>
        <end position="454"/>
    </location>
</feature>
<evidence type="ECO:0000313" key="13">
    <source>
        <dbReference type="Proteomes" id="UP000054558"/>
    </source>
</evidence>
<dbReference type="EMBL" id="DF238132">
    <property type="protein sequence ID" value="GAQ92890.1"/>
    <property type="molecule type" value="Genomic_DNA"/>
</dbReference>
<gene>
    <name evidence="12" type="ORF">KFL_011830020</name>
</gene>
<evidence type="ECO:0000256" key="6">
    <source>
        <dbReference type="ARBA" id="ARBA00022946"/>
    </source>
</evidence>
<reference evidence="12 13" key="1">
    <citation type="journal article" date="2014" name="Nat. Commun.">
        <title>Klebsormidium flaccidum genome reveals primary factors for plant terrestrial adaptation.</title>
        <authorList>
            <person name="Hori K."/>
            <person name="Maruyama F."/>
            <person name="Fujisawa T."/>
            <person name="Togashi T."/>
            <person name="Yamamoto N."/>
            <person name="Seo M."/>
            <person name="Sato S."/>
            <person name="Yamada T."/>
            <person name="Mori H."/>
            <person name="Tajima N."/>
            <person name="Moriyama T."/>
            <person name="Ikeuchi M."/>
            <person name="Watanabe M."/>
            <person name="Wada H."/>
            <person name="Kobayashi K."/>
            <person name="Saito M."/>
            <person name="Masuda T."/>
            <person name="Sasaki-Sekimoto Y."/>
            <person name="Mashiguchi K."/>
            <person name="Awai K."/>
            <person name="Shimojima M."/>
            <person name="Masuda S."/>
            <person name="Iwai M."/>
            <person name="Nobusawa T."/>
            <person name="Narise T."/>
            <person name="Kondo S."/>
            <person name="Saito H."/>
            <person name="Sato R."/>
            <person name="Murakawa M."/>
            <person name="Ihara Y."/>
            <person name="Oshima-Yamada Y."/>
            <person name="Ohtaka K."/>
            <person name="Satoh M."/>
            <person name="Sonobe K."/>
            <person name="Ishii M."/>
            <person name="Ohtani R."/>
            <person name="Kanamori-Sato M."/>
            <person name="Honoki R."/>
            <person name="Miyazaki D."/>
            <person name="Mochizuki H."/>
            <person name="Umetsu J."/>
            <person name="Higashi K."/>
            <person name="Shibata D."/>
            <person name="Kamiya Y."/>
            <person name="Sato N."/>
            <person name="Nakamura Y."/>
            <person name="Tabata S."/>
            <person name="Ida S."/>
            <person name="Kurokawa K."/>
            <person name="Ohta H."/>
        </authorList>
    </citation>
    <scope>NUCLEOTIDE SEQUENCE [LARGE SCALE GENOMIC DNA]</scope>
    <source>
        <strain evidence="12 13">NIES-2285</strain>
    </source>
</reference>
<dbReference type="Proteomes" id="UP000054558">
    <property type="component" value="Unassembled WGS sequence"/>
</dbReference>
<keyword evidence="3 10" id="KW-0813">Transport</keyword>
<sequence>MTSCCTLCRGTTLTPFIRQDWAPCQSARPALAFRLQCKLRPNLPWVRKKHSDVGCAREVPIGLRRSQPRAFSGSLGALASDDDDEDSEALEVTRVRSRPRSVQDLDELTPAARERIAQFVKDDCNLTSTSYLGESEDESTLSENGRGNGQHSDFLEGTSSAKELGYQVLEINSAGKLKTRDISRRQLLRSTGLRPRDVRRIDPLLWVTNSLPAILVRNQAILLNLGSLRAIATPEHCLVFDHTSVGAAAFLEVFTARLAASHSQGGLPIPFELEVVEAALISRTTRLEAALMEVEPRVAMLLELLPNKLTADALEELRLAKQALVELGSKAGALRQMLLELLEDSDRIRRMTAMGRLCRSHRAAGVLECDPAFDEAEAEEEEEEVETLLEYYLQRCDSCHGQAEKLLDSAKEMEDSIAVNLSSRRLEVNRLELLLAIGTFACAVGAMVAGIFGMNLTSYLETQKHAFWITAGGIKDPLACRLEPEGHIVCHWTWERRGHRSLVARTYTDRAICSSIACKVSASSFKLMGLARCLQTSTHWH</sequence>
<dbReference type="GO" id="GO:0015095">
    <property type="term" value="F:magnesium ion transmembrane transporter activity"/>
    <property type="evidence" value="ECO:0000318"/>
    <property type="project" value="GO_Central"/>
</dbReference>
<keyword evidence="6" id="KW-0809">Transit peptide</keyword>
<dbReference type="PANTHER" id="PTHR13890:SF0">
    <property type="entry name" value="MAGNESIUM TRANSPORTER MRS2 HOMOLOG, MITOCHONDRIAL"/>
    <property type="match status" value="1"/>
</dbReference>
<evidence type="ECO:0000256" key="5">
    <source>
        <dbReference type="ARBA" id="ARBA00022842"/>
    </source>
</evidence>
<dbReference type="Pfam" id="PF22099">
    <property type="entry name" value="MRS2-like"/>
    <property type="match status" value="1"/>
</dbReference>
<feature type="compositionally biased region" description="Polar residues" evidence="11">
    <location>
        <begin position="141"/>
        <end position="156"/>
    </location>
</feature>
<evidence type="ECO:0000256" key="8">
    <source>
        <dbReference type="ARBA" id="ARBA00023065"/>
    </source>
</evidence>
<keyword evidence="4 10" id="KW-0812">Transmembrane</keyword>
<dbReference type="GO" id="GO:0016020">
    <property type="term" value="C:membrane"/>
    <property type="evidence" value="ECO:0007669"/>
    <property type="project" value="UniProtKB-SubCell"/>
</dbReference>
<evidence type="ECO:0000256" key="9">
    <source>
        <dbReference type="ARBA" id="ARBA00023136"/>
    </source>
</evidence>
<keyword evidence="13" id="KW-1185">Reference proteome</keyword>
<evidence type="ECO:0000256" key="2">
    <source>
        <dbReference type="ARBA" id="ARBA00007535"/>
    </source>
</evidence>
<keyword evidence="7 10" id="KW-1133">Transmembrane helix</keyword>
<dbReference type="Gene3D" id="1.20.58.340">
    <property type="entry name" value="Magnesium transport protein CorA, transmembrane region"/>
    <property type="match status" value="1"/>
</dbReference>
<evidence type="ECO:0000256" key="7">
    <source>
        <dbReference type="ARBA" id="ARBA00022989"/>
    </source>
</evidence>
<comment type="function">
    <text evidence="10">Magnesium transporter that may mediate the influx of magnesium.</text>
</comment>
<organism evidence="12 13">
    <name type="scientific">Klebsormidium nitens</name>
    <name type="common">Green alga</name>
    <name type="synonym">Ulothrix nitens</name>
    <dbReference type="NCBI Taxonomy" id="105231"/>
    <lineage>
        <taxon>Eukaryota</taxon>
        <taxon>Viridiplantae</taxon>
        <taxon>Streptophyta</taxon>
        <taxon>Klebsormidiophyceae</taxon>
        <taxon>Klebsormidiales</taxon>
        <taxon>Klebsormidiaceae</taxon>
        <taxon>Klebsormidium</taxon>
    </lineage>
</organism>
<dbReference type="PANTHER" id="PTHR13890">
    <property type="entry name" value="RNA SPLICING PROTEIN MRS2, MITOCHONDRIAL"/>
    <property type="match status" value="1"/>
</dbReference>
<dbReference type="OrthoDB" id="10251508at2759"/>
<keyword evidence="8 10" id="KW-0406">Ion transport</keyword>
<evidence type="ECO:0000256" key="1">
    <source>
        <dbReference type="ARBA" id="ARBA00004141"/>
    </source>
</evidence>
<comment type="caution">
    <text evidence="10">Lacks conserved residue(s) required for the propagation of feature annotation.</text>
</comment>
<dbReference type="InterPro" id="IPR039204">
    <property type="entry name" value="MRS2-like"/>
</dbReference>
<dbReference type="GO" id="GO:0015693">
    <property type="term" value="P:magnesium ion transport"/>
    <property type="evidence" value="ECO:0000318"/>
    <property type="project" value="GO_Central"/>
</dbReference>
<proteinExistence type="inferred from homology"/>
<comment type="similarity">
    <text evidence="2 10">Belongs to the CorA metal ion transporter (MIT) (TC 1.A.35.5) family.</text>
</comment>
<name>A0A1Y1IPV3_KLENI</name>
<evidence type="ECO:0000256" key="3">
    <source>
        <dbReference type="ARBA" id="ARBA00022448"/>
    </source>
</evidence>